<evidence type="ECO:0000313" key="10">
    <source>
        <dbReference type="Proteomes" id="UP000033448"/>
    </source>
</evidence>
<dbReference type="InterPro" id="IPR000390">
    <property type="entry name" value="Small_drug/metabolite_transptr"/>
</dbReference>
<evidence type="ECO:0000256" key="6">
    <source>
        <dbReference type="ARBA" id="ARBA00023136"/>
    </source>
</evidence>
<dbReference type="Proteomes" id="UP000033448">
    <property type="component" value="Unassembled WGS sequence"/>
</dbReference>
<evidence type="ECO:0000256" key="4">
    <source>
        <dbReference type="ARBA" id="ARBA00022692"/>
    </source>
</evidence>
<dbReference type="Pfam" id="PF00893">
    <property type="entry name" value="Multi_Drug_Res"/>
    <property type="match status" value="1"/>
</dbReference>
<evidence type="ECO:0000256" key="2">
    <source>
        <dbReference type="ARBA" id="ARBA00022448"/>
    </source>
</evidence>
<keyword evidence="5 8" id="KW-1133">Transmembrane helix</keyword>
<dbReference type="InterPro" id="IPR045324">
    <property type="entry name" value="Small_multidrug_res"/>
</dbReference>
<comment type="caution">
    <text evidence="9">The sequence shown here is derived from an EMBL/GenBank/DDBJ whole genome shotgun (WGS) entry which is preliminary data.</text>
</comment>
<evidence type="ECO:0000256" key="5">
    <source>
        <dbReference type="ARBA" id="ARBA00022989"/>
    </source>
</evidence>
<dbReference type="GO" id="GO:0005886">
    <property type="term" value="C:plasma membrane"/>
    <property type="evidence" value="ECO:0007669"/>
    <property type="project" value="UniProtKB-SubCell"/>
</dbReference>
<protein>
    <submittedName>
        <fullName evidence="9">Spermidine export protein MdtJ</fullName>
    </submittedName>
</protein>
<feature type="transmembrane region" description="Helical" evidence="8">
    <location>
        <begin position="78"/>
        <end position="101"/>
    </location>
</feature>
<dbReference type="PATRIC" id="fig|582680.7.peg.2714"/>
<keyword evidence="6 8" id="KW-0472">Membrane</keyword>
<evidence type="ECO:0000313" key="9">
    <source>
        <dbReference type="EMBL" id="KJL20734.1"/>
    </source>
</evidence>
<dbReference type="GO" id="GO:0022857">
    <property type="term" value="F:transmembrane transporter activity"/>
    <property type="evidence" value="ECO:0007669"/>
    <property type="project" value="InterPro"/>
</dbReference>
<accession>A0A0F0KJX8</accession>
<comment type="subcellular location">
    <subcellularLocation>
        <location evidence="1 7">Cell membrane</location>
        <topology evidence="1 7">Multi-pass membrane protein</topology>
    </subcellularLocation>
</comment>
<proteinExistence type="inferred from homology"/>
<dbReference type="InterPro" id="IPR037185">
    <property type="entry name" value="EmrE-like"/>
</dbReference>
<evidence type="ECO:0000256" key="1">
    <source>
        <dbReference type="ARBA" id="ARBA00004651"/>
    </source>
</evidence>
<reference evidence="9 10" key="1">
    <citation type="submission" date="2015-02" db="EMBL/GenBank/DDBJ databases">
        <title>Draft genome sequences of ten Microbacterium spp. with emphasis on heavy metal contaminated environments.</title>
        <authorList>
            <person name="Corretto E."/>
        </authorList>
    </citation>
    <scope>NUCLEOTIDE SEQUENCE [LARGE SCALE GENOMIC DNA]</scope>
    <source>
        <strain evidence="9 10">DSM 23848</strain>
    </source>
</reference>
<name>A0A0F0KJX8_9MICO</name>
<gene>
    <name evidence="9" type="primary">mdtJ</name>
    <name evidence="9" type="ORF">RL72_02659</name>
</gene>
<dbReference type="AlphaFoldDB" id="A0A0F0KJX8"/>
<feature type="transmembrane region" description="Helical" evidence="8">
    <location>
        <begin position="107"/>
        <end position="125"/>
    </location>
</feature>
<keyword evidence="10" id="KW-1185">Reference proteome</keyword>
<feature type="transmembrane region" description="Helical" evidence="8">
    <location>
        <begin position="50"/>
        <end position="71"/>
    </location>
</feature>
<keyword evidence="4 7" id="KW-0812">Transmembrane</keyword>
<sequence>MSSAEPPVPVDDAAGAGARRPSAWPPLLLAIVLEVSATLSLRAVSTGGSWWWLCVVVIGYGGSFWLLGVVLTRGMPVGVAYGIWSAIGVALTALAAAALFAEALSPLSLAGLGVIIAGVLLAELGTRHGRGEQGSAG</sequence>
<evidence type="ECO:0000256" key="7">
    <source>
        <dbReference type="RuleBase" id="RU003942"/>
    </source>
</evidence>
<evidence type="ECO:0000256" key="8">
    <source>
        <dbReference type="SAM" id="Phobius"/>
    </source>
</evidence>
<dbReference type="EMBL" id="JYIT01000082">
    <property type="protein sequence ID" value="KJL20734.1"/>
    <property type="molecule type" value="Genomic_DNA"/>
</dbReference>
<dbReference type="SUPFAM" id="SSF103481">
    <property type="entry name" value="Multidrug resistance efflux transporter EmrE"/>
    <property type="match status" value="1"/>
</dbReference>
<organism evidence="9 10">
    <name type="scientific">Microbacterium azadirachtae</name>
    <dbReference type="NCBI Taxonomy" id="582680"/>
    <lineage>
        <taxon>Bacteria</taxon>
        <taxon>Bacillati</taxon>
        <taxon>Actinomycetota</taxon>
        <taxon>Actinomycetes</taxon>
        <taxon>Micrococcales</taxon>
        <taxon>Microbacteriaceae</taxon>
        <taxon>Microbacterium</taxon>
    </lineage>
</organism>
<dbReference type="PANTHER" id="PTHR30561:SF1">
    <property type="entry name" value="MULTIDRUG TRANSPORTER EMRE"/>
    <property type="match status" value="1"/>
</dbReference>
<dbReference type="Gene3D" id="1.10.3730.20">
    <property type="match status" value="1"/>
</dbReference>
<dbReference type="RefSeq" id="WP_082072390.1">
    <property type="nucleotide sequence ID" value="NZ_JYIT01000082.1"/>
</dbReference>
<evidence type="ECO:0000256" key="3">
    <source>
        <dbReference type="ARBA" id="ARBA00022475"/>
    </source>
</evidence>
<comment type="similarity">
    <text evidence="7">Belongs to the drug/metabolite transporter (DMT) superfamily. Small multidrug resistance (SMR) (TC 2.A.7.1) family.</text>
</comment>
<dbReference type="OrthoDB" id="3175079at2"/>
<dbReference type="PANTHER" id="PTHR30561">
    <property type="entry name" value="SMR FAMILY PROTON-DEPENDENT DRUG EFFLUX TRANSPORTER SUGE"/>
    <property type="match status" value="1"/>
</dbReference>
<keyword evidence="3" id="KW-1003">Cell membrane</keyword>
<keyword evidence="2" id="KW-0813">Transport</keyword>